<keyword evidence="1" id="KW-0813">Transport</keyword>
<sequence length="271" mass="29917">MPPILETQKVSRYFGGLKALDEVSIQIFPGEIYGIIGPNGAGKTTLFNVLTGTIRASSGEVFFKGKKISGLPPEKIARMGMARTFQGIKLFKYMTVLDNVKIGFHTQTRTSLWDAIFHTRTYKKEEEMVAQKGLDILKRVELDSYASYTASSLPYGMQRKLEIARALSLNPDILLLDEPAAGMNPRETEELVEFIKKLNAEGLTIVVIEHDMKLIMNVCHRIAVLDHGVKICEGSPQDVQCNQKVIEAYLGRGKIGSKRSSIAGEGSGTHA</sequence>
<name>A0ABZ2YBU2_9BACT</name>
<keyword evidence="3 5" id="KW-0067">ATP-binding</keyword>
<feature type="domain" description="ABC transporter" evidence="4">
    <location>
        <begin position="5"/>
        <end position="252"/>
    </location>
</feature>
<dbReference type="InterPro" id="IPR027417">
    <property type="entry name" value="P-loop_NTPase"/>
</dbReference>
<dbReference type="PANTHER" id="PTHR45772">
    <property type="entry name" value="CONSERVED COMPONENT OF ABC TRANSPORTER FOR NATURAL AMINO ACIDS-RELATED"/>
    <property type="match status" value="1"/>
</dbReference>
<dbReference type="Proteomes" id="UP001461341">
    <property type="component" value="Chromosome"/>
</dbReference>
<dbReference type="PANTHER" id="PTHR45772:SF9">
    <property type="entry name" value="CONSERVED COMPONENT OF ABC TRANSPORTER FOR NATURAL AMINO ACIDS"/>
    <property type="match status" value="1"/>
</dbReference>
<dbReference type="EMBL" id="CP121689">
    <property type="protein sequence ID" value="WZL75621.1"/>
    <property type="molecule type" value="Genomic_DNA"/>
</dbReference>
<dbReference type="InterPro" id="IPR051120">
    <property type="entry name" value="ABC_AA/LPS_Transport"/>
</dbReference>
<dbReference type="GO" id="GO:0005524">
    <property type="term" value="F:ATP binding"/>
    <property type="evidence" value="ECO:0007669"/>
    <property type="project" value="UniProtKB-KW"/>
</dbReference>
<evidence type="ECO:0000256" key="1">
    <source>
        <dbReference type="ARBA" id="ARBA00022448"/>
    </source>
</evidence>
<dbReference type="InterPro" id="IPR032823">
    <property type="entry name" value="BCA_ABC_TP_C"/>
</dbReference>
<dbReference type="PROSITE" id="PS50893">
    <property type="entry name" value="ABC_TRANSPORTER_2"/>
    <property type="match status" value="1"/>
</dbReference>
<dbReference type="InterPro" id="IPR003439">
    <property type="entry name" value="ABC_transporter-like_ATP-bd"/>
</dbReference>
<dbReference type="Gene3D" id="3.40.50.300">
    <property type="entry name" value="P-loop containing nucleotide triphosphate hydrolases"/>
    <property type="match status" value="1"/>
</dbReference>
<accession>A0ABZ2YBU2</accession>
<dbReference type="Pfam" id="PF12399">
    <property type="entry name" value="BCA_ABC_TP_C"/>
    <property type="match status" value="1"/>
</dbReference>
<reference evidence="5 6" key="1">
    <citation type="submission" date="2023-03" db="EMBL/GenBank/DDBJ databases">
        <title>Novel Species.</title>
        <authorList>
            <person name="Ma S."/>
        </authorList>
    </citation>
    <scope>NUCLEOTIDE SEQUENCE [LARGE SCALE GENOMIC DNA]</scope>
    <source>
        <strain evidence="5 6">B11</strain>
    </source>
</reference>
<evidence type="ECO:0000256" key="2">
    <source>
        <dbReference type="ARBA" id="ARBA00022741"/>
    </source>
</evidence>
<evidence type="ECO:0000259" key="4">
    <source>
        <dbReference type="PROSITE" id="PS50893"/>
    </source>
</evidence>
<evidence type="ECO:0000256" key="3">
    <source>
        <dbReference type="ARBA" id="ARBA00022840"/>
    </source>
</evidence>
<gene>
    <name evidence="5" type="ORF">QBE54_08485</name>
</gene>
<protein>
    <submittedName>
        <fullName evidence="5">ABC transporter ATP-binding protein</fullName>
    </submittedName>
</protein>
<evidence type="ECO:0000313" key="6">
    <source>
        <dbReference type="Proteomes" id="UP001461341"/>
    </source>
</evidence>
<dbReference type="RefSeq" id="WP_369017770.1">
    <property type="nucleotide sequence ID" value="NZ_CP121689.1"/>
</dbReference>
<proteinExistence type="predicted"/>
<dbReference type="CDD" id="cd03219">
    <property type="entry name" value="ABC_Mj1267_LivG_branched"/>
    <property type="match status" value="1"/>
</dbReference>
<dbReference type="SMART" id="SM00382">
    <property type="entry name" value="AAA"/>
    <property type="match status" value="1"/>
</dbReference>
<keyword evidence="6" id="KW-1185">Reference proteome</keyword>
<dbReference type="Pfam" id="PF00005">
    <property type="entry name" value="ABC_tran"/>
    <property type="match status" value="1"/>
</dbReference>
<keyword evidence="2" id="KW-0547">Nucleotide-binding</keyword>
<dbReference type="InterPro" id="IPR003593">
    <property type="entry name" value="AAA+_ATPase"/>
</dbReference>
<evidence type="ECO:0000313" key="5">
    <source>
        <dbReference type="EMBL" id="WZL75621.1"/>
    </source>
</evidence>
<organism evidence="5 6">
    <name type="scientific">Thermatribacter velox</name>
    <dbReference type="NCBI Taxonomy" id="3039681"/>
    <lineage>
        <taxon>Bacteria</taxon>
        <taxon>Pseudomonadati</taxon>
        <taxon>Atribacterota</taxon>
        <taxon>Atribacteria</taxon>
        <taxon>Atribacterales</taxon>
        <taxon>Thermatribacteraceae</taxon>
        <taxon>Thermatribacter</taxon>
    </lineage>
</organism>
<dbReference type="SUPFAM" id="SSF52540">
    <property type="entry name" value="P-loop containing nucleoside triphosphate hydrolases"/>
    <property type="match status" value="1"/>
</dbReference>